<dbReference type="AlphaFoldDB" id="A0AA35UFP6"/>
<evidence type="ECO:0000256" key="2">
    <source>
        <dbReference type="SAM" id="Phobius"/>
    </source>
</evidence>
<dbReference type="Proteomes" id="UP001158598">
    <property type="component" value="Chromosome"/>
</dbReference>
<sequence>MRERFHHGKIISALHLKLMLLLKVAIVPIGISPAAGLTARLVFGESPKESLNERPGASPEIHRRAHAATRGRKRRKAAVPAGIRYANQKPKVWMLDP</sequence>
<keyword evidence="2" id="KW-1133">Transmembrane helix</keyword>
<gene>
    <name evidence="3" type="ORF">MCNOR_3136</name>
</gene>
<dbReference type="EMBL" id="OX458332">
    <property type="protein sequence ID" value="CAI8884651.1"/>
    <property type="molecule type" value="Genomic_DNA"/>
</dbReference>
<feature type="compositionally biased region" description="Basic residues" evidence="1">
    <location>
        <begin position="63"/>
        <end position="77"/>
    </location>
</feature>
<keyword evidence="2" id="KW-0812">Transmembrane</keyword>
<feature type="region of interest" description="Disordered" evidence="1">
    <location>
        <begin position="48"/>
        <end position="78"/>
    </location>
</feature>
<evidence type="ECO:0000313" key="3">
    <source>
        <dbReference type="EMBL" id="CAI8884651.1"/>
    </source>
</evidence>
<proteinExistence type="predicted"/>
<accession>A0AA35UFP6</accession>
<evidence type="ECO:0000256" key="1">
    <source>
        <dbReference type="SAM" id="MobiDB-lite"/>
    </source>
</evidence>
<feature type="transmembrane region" description="Helical" evidence="2">
    <location>
        <begin position="20"/>
        <end position="43"/>
    </location>
</feature>
<reference evidence="3" key="1">
    <citation type="submission" date="2023-03" db="EMBL/GenBank/DDBJ databases">
        <authorList>
            <person name="Pearce D."/>
        </authorList>
    </citation>
    <scope>NUCLEOTIDE SEQUENCE</scope>
    <source>
        <strain evidence="3">Mc</strain>
    </source>
</reference>
<evidence type="ECO:0000313" key="4">
    <source>
        <dbReference type="Proteomes" id="UP001158598"/>
    </source>
</evidence>
<organism evidence="3 4">
    <name type="scientific">Methylococcus capsulatus</name>
    <dbReference type="NCBI Taxonomy" id="414"/>
    <lineage>
        <taxon>Bacteria</taxon>
        <taxon>Pseudomonadati</taxon>
        <taxon>Pseudomonadota</taxon>
        <taxon>Gammaproteobacteria</taxon>
        <taxon>Methylococcales</taxon>
        <taxon>Methylococcaceae</taxon>
        <taxon>Methylococcus</taxon>
    </lineage>
</organism>
<protein>
    <submittedName>
        <fullName evidence="3">Uncharacterized protein</fullName>
    </submittedName>
</protein>
<name>A0AA35UFP6_METCP</name>
<keyword evidence="2" id="KW-0472">Membrane</keyword>